<comment type="caution">
    <text evidence="2">The sequence shown here is derived from an EMBL/GenBank/DDBJ whole genome shotgun (WGS) entry which is preliminary data.</text>
</comment>
<dbReference type="AlphaFoldDB" id="A0A5R8KD26"/>
<sequence length="405" mass="45204">MALNTSILQTLARLYAASQAGRTGQSTTDYLCDYLALLKAAQATDGDALVQAKTDLLDAEQISQGALKLDRHPRDAQLIHRVRLHAQLGEPWLFNRLQQTSPTTHRQNLASQFLTAAQNAVPTHWQTRWINWCQQLANAALTGQSIAPLSKNKDDLPLNQEILLTLQALLAWPGESLRRFASCVICGNSKRLEELSSKLNTALTQLHGAPFTLEQLGIRENPRSVLIHGPLQLHLPNGILDATLLQGPIRLSATDLQNATTLQTPALRCLTVENETTFHELAKLQSNTLLIQTSYPGSAVITLFKLLPPNLPCWHFGDTDPSGFDILRDLRQRTQREIQPLHMQFRDHPASNPLTPDECSQLTRLAADPLMADLHHEIQAQLQANRKGSFEQESLGWPQPQWPFY</sequence>
<dbReference type="InterPro" id="IPR036078">
    <property type="entry name" value="Spo11/TopoVI_A_sf"/>
</dbReference>
<gene>
    <name evidence="2" type="ORF">FEM03_13570</name>
</gene>
<organism evidence="2 3">
    <name type="scientific">Phragmitibacter flavus</name>
    <dbReference type="NCBI Taxonomy" id="2576071"/>
    <lineage>
        <taxon>Bacteria</taxon>
        <taxon>Pseudomonadati</taxon>
        <taxon>Verrucomicrobiota</taxon>
        <taxon>Verrucomicrobiia</taxon>
        <taxon>Verrucomicrobiales</taxon>
        <taxon>Verrucomicrobiaceae</taxon>
        <taxon>Phragmitibacter</taxon>
    </lineage>
</organism>
<dbReference type="GO" id="GO:0003677">
    <property type="term" value="F:DNA binding"/>
    <property type="evidence" value="ECO:0007669"/>
    <property type="project" value="InterPro"/>
</dbReference>
<dbReference type="OrthoDB" id="186173at2"/>
<dbReference type="InterPro" id="IPR024534">
    <property type="entry name" value="JetD_C"/>
</dbReference>
<evidence type="ECO:0000313" key="3">
    <source>
        <dbReference type="Proteomes" id="UP000306196"/>
    </source>
</evidence>
<feature type="domain" description="Wadjet protein JetD C-terminal" evidence="1">
    <location>
        <begin position="250"/>
        <end position="397"/>
    </location>
</feature>
<dbReference type="GO" id="GO:0005694">
    <property type="term" value="C:chromosome"/>
    <property type="evidence" value="ECO:0007669"/>
    <property type="project" value="InterPro"/>
</dbReference>
<dbReference type="Gene3D" id="3.40.1360.10">
    <property type="match status" value="1"/>
</dbReference>
<dbReference type="Proteomes" id="UP000306196">
    <property type="component" value="Unassembled WGS sequence"/>
</dbReference>
<dbReference type="EMBL" id="VAUV01000009">
    <property type="protein sequence ID" value="TLD70212.1"/>
    <property type="molecule type" value="Genomic_DNA"/>
</dbReference>
<reference evidence="2 3" key="1">
    <citation type="submission" date="2019-05" db="EMBL/GenBank/DDBJ databases">
        <title>Verrucobacter flavum gen. nov., sp. nov. a new member of the family Verrucomicrobiaceae.</title>
        <authorList>
            <person name="Szuroczki S."/>
            <person name="Abbaszade G."/>
            <person name="Szabo A."/>
            <person name="Felfoldi T."/>
            <person name="Schumann P."/>
            <person name="Boka K."/>
            <person name="Keki Z."/>
            <person name="Toumi M."/>
            <person name="Toth E."/>
        </authorList>
    </citation>
    <scope>NUCLEOTIDE SEQUENCE [LARGE SCALE GENOMIC DNA]</scope>
    <source>
        <strain evidence="2 3">MG-N-17</strain>
    </source>
</reference>
<protein>
    <recommendedName>
        <fullName evidence="1">Wadjet protein JetD C-terminal domain-containing protein</fullName>
    </recommendedName>
</protein>
<dbReference type="SUPFAM" id="SSF56726">
    <property type="entry name" value="DNA topoisomerase IV, alpha subunit"/>
    <property type="match status" value="1"/>
</dbReference>
<dbReference type="RefSeq" id="WP_138086811.1">
    <property type="nucleotide sequence ID" value="NZ_VAUV01000009.1"/>
</dbReference>
<proteinExistence type="predicted"/>
<evidence type="ECO:0000259" key="1">
    <source>
        <dbReference type="Pfam" id="PF09983"/>
    </source>
</evidence>
<name>A0A5R8KD26_9BACT</name>
<evidence type="ECO:0000313" key="2">
    <source>
        <dbReference type="EMBL" id="TLD70212.1"/>
    </source>
</evidence>
<accession>A0A5R8KD26</accession>
<keyword evidence="3" id="KW-1185">Reference proteome</keyword>
<dbReference type="Pfam" id="PF09983">
    <property type="entry name" value="JetD_C"/>
    <property type="match status" value="1"/>
</dbReference>